<accession>A0ABR2WW11</accession>
<sequence length="426" mass="49077">MPSHLPRKRPFGAQAESLSVALPRICEEVKRTFSKATAKSILGDITNRQSNGSEKHTHKGVGKPLPKLPSTEYTSEEITRPSHADTDQIQNHNVQEPILTETMDTAPGVGEKEVEEEILSTRPPVEFDELVDIAMETDSTETDSGIVVDESDPFNPTTQEIEEADKHDVNMVAEYADEIMEYMKELEVRMMPDHYYIDRQPELKWHMRSILLDWLVQVHDRFKMHQETLFLCANYIDRFLSVKEISVDKLQLVGITALFIAAKYEEISAPTISEMVFMVDKAYSVDDLKKAERFMINILNYELGYPGPLSFLRRVSKADRYDSSIRTLAKYLVEVTIMYEVFLQYPSSKIAAASYYLSMGLLNKGTWTNSHIHYSGYTEMDLMQCALQIRSRLPHKQNHEAIYIKYYSAKYLRASEYVDDVFKNYI</sequence>
<dbReference type="Gene3D" id="1.10.472.10">
    <property type="entry name" value="Cyclin-like"/>
    <property type="match status" value="2"/>
</dbReference>
<comment type="caution">
    <text evidence="8">The sequence shown here is derived from an EMBL/GenBank/DDBJ whole genome shotgun (WGS) entry which is preliminary data.</text>
</comment>
<organism evidence="8 9">
    <name type="scientific">Basidiobolus ranarum</name>
    <dbReference type="NCBI Taxonomy" id="34480"/>
    <lineage>
        <taxon>Eukaryota</taxon>
        <taxon>Fungi</taxon>
        <taxon>Fungi incertae sedis</taxon>
        <taxon>Zoopagomycota</taxon>
        <taxon>Entomophthoromycotina</taxon>
        <taxon>Basidiobolomycetes</taxon>
        <taxon>Basidiobolales</taxon>
        <taxon>Basidiobolaceae</taxon>
        <taxon>Basidiobolus</taxon>
    </lineage>
</organism>
<dbReference type="PIRSF" id="PIRSF001771">
    <property type="entry name" value="Cyclin_A_B_D_E"/>
    <property type="match status" value="1"/>
</dbReference>
<reference evidence="8 9" key="1">
    <citation type="submission" date="2023-04" db="EMBL/GenBank/DDBJ databases">
        <title>Genome of Basidiobolus ranarum AG-B5.</title>
        <authorList>
            <person name="Stajich J.E."/>
            <person name="Carter-House D."/>
            <person name="Gryganskyi A."/>
        </authorList>
    </citation>
    <scope>NUCLEOTIDE SEQUENCE [LARGE SCALE GENOMIC DNA]</scope>
    <source>
        <strain evidence="8 9">AG-B5</strain>
    </source>
</reference>
<evidence type="ECO:0000256" key="3">
    <source>
        <dbReference type="ARBA" id="ARBA00023306"/>
    </source>
</evidence>
<feature type="domain" description="Cyclin-like" evidence="6">
    <location>
        <begin position="310"/>
        <end position="391"/>
    </location>
</feature>
<dbReference type="InterPro" id="IPR039361">
    <property type="entry name" value="Cyclin"/>
</dbReference>
<feature type="domain" description="Cyclin C-terminal" evidence="7">
    <location>
        <begin position="306"/>
        <end position="420"/>
    </location>
</feature>
<evidence type="ECO:0000256" key="1">
    <source>
        <dbReference type="ARBA" id="ARBA00022618"/>
    </source>
</evidence>
<dbReference type="Proteomes" id="UP001479436">
    <property type="component" value="Unassembled WGS sequence"/>
</dbReference>
<feature type="region of interest" description="Disordered" evidence="5">
    <location>
        <begin position="44"/>
        <end position="93"/>
    </location>
</feature>
<proteinExistence type="inferred from homology"/>
<feature type="compositionally biased region" description="Basic and acidic residues" evidence="5">
    <location>
        <begin position="77"/>
        <end position="86"/>
    </location>
</feature>
<evidence type="ECO:0000313" key="9">
    <source>
        <dbReference type="Proteomes" id="UP001479436"/>
    </source>
</evidence>
<feature type="domain" description="Cyclin-like" evidence="6">
    <location>
        <begin position="213"/>
        <end position="297"/>
    </location>
</feature>
<dbReference type="SUPFAM" id="SSF47954">
    <property type="entry name" value="Cyclin-like"/>
    <property type="match status" value="2"/>
</dbReference>
<evidence type="ECO:0000256" key="4">
    <source>
        <dbReference type="RuleBase" id="RU000383"/>
    </source>
</evidence>
<dbReference type="InterPro" id="IPR036915">
    <property type="entry name" value="Cyclin-like_sf"/>
</dbReference>
<dbReference type="InterPro" id="IPR006671">
    <property type="entry name" value="Cyclin_N"/>
</dbReference>
<dbReference type="Pfam" id="PF00134">
    <property type="entry name" value="Cyclin_N"/>
    <property type="match status" value="1"/>
</dbReference>
<dbReference type="InterPro" id="IPR046965">
    <property type="entry name" value="Cyclin_A/B-like"/>
</dbReference>
<evidence type="ECO:0000256" key="5">
    <source>
        <dbReference type="SAM" id="MobiDB-lite"/>
    </source>
</evidence>
<evidence type="ECO:0000313" key="8">
    <source>
        <dbReference type="EMBL" id="KAK9765676.1"/>
    </source>
</evidence>
<name>A0ABR2WW11_9FUNG</name>
<keyword evidence="9" id="KW-1185">Reference proteome</keyword>
<protein>
    <submittedName>
        <fullName evidence="8">B-type cyclin</fullName>
    </submittedName>
</protein>
<dbReference type="InterPro" id="IPR013763">
    <property type="entry name" value="Cyclin-like_dom"/>
</dbReference>
<dbReference type="SMART" id="SM00385">
    <property type="entry name" value="CYCLIN"/>
    <property type="match status" value="2"/>
</dbReference>
<comment type="similarity">
    <text evidence="4">Belongs to the cyclin family.</text>
</comment>
<dbReference type="Pfam" id="PF02984">
    <property type="entry name" value="Cyclin_C"/>
    <property type="match status" value="1"/>
</dbReference>
<keyword evidence="3" id="KW-0131">Cell cycle</keyword>
<dbReference type="EMBL" id="JASJQH010000238">
    <property type="protein sequence ID" value="KAK9765676.1"/>
    <property type="molecule type" value="Genomic_DNA"/>
</dbReference>
<evidence type="ECO:0000256" key="2">
    <source>
        <dbReference type="ARBA" id="ARBA00023127"/>
    </source>
</evidence>
<dbReference type="PANTHER" id="PTHR10177">
    <property type="entry name" value="CYCLINS"/>
    <property type="match status" value="1"/>
</dbReference>
<gene>
    <name evidence="8" type="primary">CLB4_3</name>
    <name evidence="8" type="ORF">K7432_005797</name>
</gene>
<dbReference type="InterPro" id="IPR004367">
    <property type="entry name" value="Cyclin_C-dom"/>
</dbReference>
<evidence type="ECO:0000259" key="6">
    <source>
        <dbReference type="SMART" id="SM00385"/>
    </source>
</evidence>
<evidence type="ECO:0000259" key="7">
    <source>
        <dbReference type="SMART" id="SM01332"/>
    </source>
</evidence>
<dbReference type="CDD" id="cd20512">
    <property type="entry name" value="CYCLIN_CLBs_yeast_rpt2"/>
    <property type="match status" value="1"/>
</dbReference>
<keyword evidence="2 4" id="KW-0195">Cyclin</keyword>
<keyword evidence="1" id="KW-0132">Cell division</keyword>
<dbReference type="SMART" id="SM01332">
    <property type="entry name" value="Cyclin_C"/>
    <property type="match status" value="1"/>
</dbReference>